<dbReference type="InterPro" id="IPR010535">
    <property type="entry name" value="DUF1110"/>
</dbReference>
<protein>
    <submittedName>
        <fullName evidence="1">Uncharacterized protein</fullName>
    </submittedName>
</protein>
<dbReference type="EMBL" id="OZ075138">
    <property type="protein sequence ID" value="CAL5011487.1"/>
    <property type="molecule type" value="Genomic_DNA"/>
</dbReference>
<dbReference type="PANTHER" id="PTHR35356:SF3">
    <property type="entry name" value="OS01G0156300 PROTEIN"/>
    <property type="match status" value="1"/>
</dbReference>
<dbReference type="Proteomes" id="UP001497457">
    <property type="component" value="Chromosome 28b"/>
</dbReference>
<sequence length="188" mass="19552">MAEEPAWKPLARQQAVEAPGRCVRAGNLLALARPDLAPQALVSDPQACRAWAHGAEARVAEASGELAAAARAARAAHLLVLALYLYGVPGAPAPPLSADDVSGEILRDALASLVDAGDRASRACDHAAAFRGFLAGVLRLLDHPRHLPGGVDDIFDALLGVALDDLDRARTLAQETGQLVNEALQLLA</sequence>
<name>A0ABC9C1A2_9POAL</name>
<keyword evidence="2" id="KW-1185">Reference proteome</keyword>
<organism evidence="1 2">
    <name type="scientific">Urochloa decumbens</name>
    <dbReference type="NCBI Taxonomy" id="240449"/>
    <lineage>
        <taxon>Eukaryota</taxon>
        <taxon>Viridiplantae</taxon>
        <taxon>Streptophyta</taxon>
        <taxon>Embryophyta</taxon>
        <taxon>Tracheophyta</taxon>
        <taxon>Spermatophyta</taxon>
        <taxon>Magnoliopsida</taxon>
        <taxon>Liliopsida</taxon>
        <taxon>Poales</taxon>
        <taxon>Poaceae</taxon>
        <taxon>PACMAD clade</taxon>
        <taxon>Panicoideae</taxon>
        <taxon>Panicodae</taxon>
        <taxon>Paniceae</taxon>
        <taxon>Melinidinae</taxon>
        <taxon>Urochloa</taxon>
    </lineage>
</organism>
<dbReference type="Pfam" id="PF06533">
    <property type="entry name" value="DUF1110"/>
    <property type="match status" value="1"/>
</dbReference>
<reference evidence="1 2" key="2">
    <citation type="submission" date="2024-10" db="EMBL/GenBank/DDBJ databases">
        <authorList>
            <person name="Ryan C."/>
        </authorList>
    </citation>
    <scope>NUCLEOTIDE SEQUENCE [LARGE SCALE GENOMIC DNA]</scope>
</reference>
<evidence type="ECO:0000313" key="1">
    <source>
        <dbReference type="EMBL" id="CAL5011487.1"/>
    </source>
</evidence>
<evidence type="ECO:0000313" key="2">
    <source>
        <dbReference type="Proteomes" id="UP001497457"/>
    </source>
</evidence>
<accession>A0ABC9C1A2</accession>
<dbReference type="AlphaFoldDB" id="A0ABC9C1A2"/>
<proteinExistence type="predicted"/>
<reference evidence="2" key="1">
    <citation type="submission" date="2024-06" db="EMBL/GenBank/DDBJ databases">
        <authorList>
            <person name="Ryan C."/>
        </authorList>
    </citation>
    <scope>NUCLEOTIDE SEQUENCE [LARGE SCALE GENOMIC DNA]</scope>
</reference>
<gene>
    <name evidence="1" type="ORF">URODEC1_LOCUS70470</name>
</gene>
<dbReference type="PANTHER" id="PTHR35356">
    <property type="entry name" value="OS01G0156300 PROTEIN-RELATED"/>
    <property type="match status" value="1"/>
</dbReference>